<name>G3HMI1_CRIGR</name>
<reference evidence="2" key="1">
    <citation type="journal article" date="2011" name="Nat. Biotechnol.">
        <title>The genomic sequence of the Chinese hamster ovary (CHO)-K1 cell line.</title>
        <authorList>
            <person name="Xu X."/>
            <person name="Nagarajan H."/>
            <person name="Lewis N.E."/>
            <person name="Pan S."/>
            <person name="Cai Z."/>
            <person name="Liu X."/>
            <person name="Chen W."/>
            <person name="Xie M."/>
            <person name="Wang W."/>
            <person name="Hammond S."/>
            <person name="Andersen M.R."/>
            <person name="Neff N."/>
            <person name="Passarelli B."/>
            <person name="Koh W."/>
            <person name="Fan H.C."/>
            <person name="Wang J."/>
            <person name="Gui Y."/>
            <person name="Lee K.H."/>
            <person name="Betenbaugh M.J."/>
            <person name="Quake S.R."/>
            <person name="Famili I."/>
            <person name="Palsson B.O."/>
            <person name="Wang J."/>
        </authorList>
    </citation>
    <scope>NUCLEOTIDE SEQUENCE [LARGE SCALE GENOMIC DNA]</scope>
    <source>
        <strain evidence="2">CHO K1 cell line</strain>
    </source>
</reference>
<proteinExistence type="predicted"/>
<evidence type="ECO:0000313" key="1">
    <source>
        <dbReference type="EMBL" id="EGW07651.1"/>
    </source>
</evidence>
<dbReference type="EMBL" id="JH000513">
    <property type="protein sequence ID" value="EGW07651.1"/>
    <property type="molecule type" value="Genomic_DNA"/>
</dbReference>
<protein>
    <submittedName>
        <fullName evidence="1">Uncharacterized protein</fullName>
    </submittedName>
</protein>
<dbReference type="AlphaFoldDB" id="G3HMI1"/>
<sequence>MTPADCLCCEVSPIKPPNFTPSSNPQLNVPNNSFSHLTCQCILTPLVISVW</sequence>
<accession>G3HMI1</accession>
<gene>
    <name evidence="1" type="ORF">I79_011944</name>
</gene>
<dbReference type="Proteomes" id="UP000001075">
    <property type="component" value="Unassembled WGS sequence"/>
</dbReference>
<dbReference type="InParanoid" id="G3HMI1"/>
<organism evidence="1 2">
    <name type="scientific">Cricetulus griseus</name>
    <name type="common">Chinese hamster</name>
    <name type="synonym">Cricetulus barabensis griseus</name>
    <dbReference type="NCBI Taxonomy" id="10029"/>
    <lineage>
        <taxon>Eukaryota</taxon>
        <taxon>Metazoa</taxon>
        <taxon>Chordata</taxon>
        <taxon>Craniata</taxon>
        <taxon>Vertebrata</taxon>
        <taxon>Euteleostomi</taxon>
        <taxon>Mammalia</taxon>
        <taxon>Eutheria</taxon>
        <taxon>Euarchontoglires</taxon>
        <taxon>Glires</taxon>
        <taxon>Rodentia</taxon>
        <taxon>Myomorpha</taxon>
        <taxon>Muroidea</taxon>
        <taxon>Cricetidae</taxon>
        <taxon>Cricetinae</taxon>
        <taxon>Cricetulus</taxon>
    </lineage>
</organism>
<evidence type="ECO:0000313" key="2">
    <source>
        <dbReference type="Proteomes" id="UP000001075"/>
    </source>
</evidence>